<comment type="caution">
    <text evidence="2">The sequence shown here is derived from an EMBL/GenBank/DDBJ whole genome shotgun (WGS) entry which is preliminary data.</text>
</comment>
<evidence type="ECO:0000256" key="1">
    <source>
        <dbReference type="SAM" id="MobiDB-lite"/>
    </source>
</evidence>
<feature type="region of interest" description="Disordered" evidence="1">
    <location>
        <begin position="126"/>
        <end position="154"/>
    </location>
</feature>
<gene>
    <name evidence="2" type="ORF">C0J50_22382</name>
</gene>
<evidence type="ECO:0000313" key="3">
    <source>
        <dbReference type="Proteomes" id="UP001205998"/>
    </source>
</evidence>
<feature type="compositionally biased region" description="Polar residues" evidence="1">
    <location>
        <begin position="236"/>
        <end position="248"/>
    </location>
</feature>
<accession>A0AAD5AJK1</accession>
<feature type="compositionally biased region" description="Polar residues" evidence="1">
    <location>
        <begin position="172"/>
        <end position="181"/>
    </location>
</feature>
<keyword evidence="3" id="KW-1185">Reference proteome</keyword>
<reference evidence="2" key="1">
    <citation type="submission" date="2018-07" db="EMBL/GenBank/DDBJ databases">
        <title>Comparative genomics of catfishes provides insights into carnivory and benthic adaptation.</title>
        <authorList>
            <person name="Zhang Y."/>
            <person name="Wang D."/>
            <person name="Peng Z."/>
            <person name="Zheng S."/>
            <person name="Shao F."/>
            <person name="Tao W."/>
        </authorList>
    </citation>
    <scope>NUCLEOTIDE SEQUENCE</scope>
    <source>
        <strain evidence="2">Chongqing</strain>
    </source>
</reference>
<feature type="compositionally biased region" description="Polar residues" evidence="1">
    <location>
        <begin position="7"/>
        <end position="20"/>
    </location>
</feature>
<dbReference type="EMBL" id="MU551697">
    <property type="protein sequence ID" value="KAI5617793.1"/>
    <property type="molecule type" value="Genomic_DNA"/>
</dbReference>
<feature type="region of interest" description="Disordered" evidence="1">
    <location>
        <begin position="1"/>
        <end position="20"/>
    </location>
</feature>
<evidence type="ECO:0000313" key="2">
    <source>
        <dbReference type="EMBL" id="KAI5617793.1"/>
    </source>
</evidence>
<protein>
    <submittedName>
        <fullName evidence="2">Uncharacterized protein</fullName>
    </submittedName>
</protein>
<dbReference type="Proteomes" id="UP001205998">
    <property type="component" value="Unassembled WGS sequence"/>
</dbReference>
<organism evidence="2 3">
    <name type="scientific">Silurus asotus</name>
    <name type="common">Amur catfish</name>
    <name type="synonym">Parasilurus asotus</name>
    <dbReference type="NCBI Taxonomy" id="30991"/>
    <lineage>
        <taxon>Eukaryota</taxon>
        <taxon>Metazoa</taxon>
        <taxon>Chordata</taxon>
        <taxon>Craniata</taxon>
        <taxon>Vertebrata</taxon>
        <taxon>Euteleostomi</taxon>
        <taxon>Actinopterygii</taxon>
        <taxon>Neopterygii</taxon>
        <taxon>Teleostei</taxon>
        <taxon>Ostariophysi</taxon>
        <taxon>Siluriformes</taxon>
        <taxon>Siluridae</taxon>
        <taxon>Silurus</taxon>
    </lineage>
</organism>
<dbReference type="AlphaFoldDB" id="A0AAD5AJK1"/>
<feature type="compositionally biased region" description="Basic and acidic residues" evidence="1">
    <location>
        <begin position="212"/>
        <end position="235"/>
    </location>
</feature>
<sequence length="269" mass="30324">MLHSKDILTSSHQATPSGISAPTRVMTFNQKVMRKHEHNERESKAHGVSKTLRWPIREQNCEEDQFVPSCLQTNTQSNKTHRKASPRTQDKAAQTAHFSSLISKDASVQCCLLKPARMSIFTKPTAHIHHSRTNKAPATRRQTRHSSENCGGNQFAHSEVHKMKWNTSWMTSQRKNTNQGPESIKAHESSGKSKSQSFVIKHPHCSHSNAPELKEQLSEKMVSRSERCEGHEEKSVNQNPTVNSSCTGEHNDAFTAETGEDRIRRKGKS</sequence>
<feature type="region of interest" description="Disordered" evidence="1">
    <location>
        <begin position="172"/>
        <end position="269"/>
    </location>
</feature>
<proteinExistence type="predicted"/>
<name>A0AAD5AJK1_SILAS</name>